<sequence>MAYVALADVKKVLKDSLFPYPADITSEFEFAEAYINGRLAGHYPLPFDDTGIYASVPTQIKWIAAHLISYKLWDGVVALEGQTSDTAAIRWKKLADEWLTRLVKLEE</sequence>
<gene>
    <name evidence="1" type="ORF">LCGC14_2496570</name>
</gene>
<name>A0A0F9BR44_9ZZZZ</name>
<proteinExistence type="predicted"/>
<protein>
    <submittedName>
        <fullName evidence="1">Uncharacterized protein</fullName>
    </submittedName>
</protein>
<accession>A0A0F9BR44</accession>
<reference evidence="1" key="1">
    <citation type="journal article" date="2015" name="Nature">
        <title>Complex archaea that bridge the gap between prokaryotes and eukaryotes.</title>
        <authorList>
            <person name="Spang A."/>
            <person name="Saw J.H."/>
            <person name="Jorgensen S.L."/>
            <person name="Zaremba-Niedzwiedzka K."/>
            <person name="Martijn J."/>
            <person name="Lind A.E."/>
            <person name="van Eijk R."/>
            <person name="Schleper C."/>
            <person name="Guy L."/>
            <person name="Ettema T.J."/>
        </authorList>
    </citation>
    <scope>NUCLEOTIDE SEQUENCE</scope>
</reference>
<feature type="non-terminal residue" evidence="1">
    <location>
        <position position="107"/>
    </location>
</feature>
<comment type="caution">
    <text evidence="1">The sequence shown here is derived from an EMBL/GenBank/DDBJ whole genome shotgun (WGS) entry which is preliminary data.</text>
</comment>
<dbReference type="EMBL" id="LAZR01039704">
    <property type="protein sequence ID" value="KKL16337.1"/>
    <property type="molecule type" value="Genomic_DNA"/>
</dbReference>
<evidence type="ECO:0000313" key="1">
    <source>
        <dbReference type="EMBL" id="KKL16337.1"/>
    </source>
</evidence>
<dbReference type="AlphaFoldDB" id="A0A0F9BR44"/>
<organism evidence="1">
    <name type="scientific">marine sediment metagenome</name>
    <dbReference type="NCBI Taxonomy" id="412755"/>
    <lineage>
        <taxon>unclassified sequences</taxon>
        <taxon>metagenomes</taxon>
        <taxon>ecological metagenomes</taxon>
    </lineage>
</organism>